<name>A0AA38L1V3_9AGAR</name>
<dbReference type="Proteomes" id="UP001163798">
    <property type="component" value="Unassembled WGS sequence"/>
</dbReference>
<feature type="non-terminal residue" evidence="1">
    <location>
        <position position="73"/>
    </location>
</feature>
<keyword evidence="2" id="KW-1185">Reference proteome</keyword>
<dbReference type="EMBL" id="MU793687">
    <property type="protein sequence ID" value="KAJ3780622.1"/>
    <property type="molecule type" value="Genomic_DNA"/>
</dbReference>
<comment type="caution">
    <text evidence="1">The sequence shown here is derived from an EMBL/GenBank/DDBJ whole genome shotgun (WGS) entry which is preliminary data.</text>
</comment>
<feature type="non-terminal residue" evidence="1">
    <location>
        <position position="1"/>
    </location>
</feature>
<accession>A0AA38L1V3</accession>
<evidence type="ECO:0000313" key="1">
    <source>
        <dbReference type="EMBL" id="KAJ3780622.1"/>
    </source>
</evidence>
<proteinExistence type="predicted"/>
<gene>
    <name evidence="1" type="ORF">GGU10DRAFT_251326</name>
</gene>
<evidence type="ECO:0000313" key="2">
    <source>
        <dbReference type="Proteomes" id="UP001163798"/>
    </source>
</evidence>
<sequence>GWLPECRGATAMQFIQGGSSESSLKCGFCPNIPLEQVVALNISSDDLYTALLANPELQPPNLNLQGRQAHAWK</sequence>
<dbReference type="AlphaFoldDB" id="A0AA38L1V3"/>
<organism evidence="1 2">
    <name type="scientific">Lentinula aff. detonsa</name>
    <dbReference type="NCBI Taxonomy" id="2804958"/>
    <lineage>
        <taxon>Eukaryota</taxon>
        <taxon>Fungi</taxon>
        <taxon>Dikarya</taxon>
        <taxon>Basidiomycota</taxon>
        <taxon>Agaricomycotina</taxon>
        <taxon>Agaricomycetes</taxon>
        <taxon>Agaricomycetidae</taxon>
        <taxon>Agaricales</taxon>
        <taxon>Marasmiineae</taxon>
        <taxon>Omphalotaceae</taxon>
        <taxon>Lentinula</taxon>
    </lineage>
</organism>
<protein>
    <submittedName>
        <fullName evidence="1">Uncharacterized protein</fullName>
    </submittedName>
</protein>
<reference evidence="1" key="1">
    <citation type="submission" date="2022-08" db="EMBL/GenBank/DDBJ databases">
        <authorList>
            <consortium name="DOE Joint Genome Institute"/>
            <person name="Min B."/>
            <person name="Riley R."/>
            <person name="Sierra-Patev S."/>
            <person name="Naranjo-Ortiz M."/>
            <person name="Looney B."/>
            <person name="Konkel Z."/>
            <person name="Slot J.C."/>
            <person name="Sakamoto Y."/>
            <person name="Steenwyk J.L."/>
            <person name="Rokas A."/>
            <person name="Carro J."/>
            <person name="Camarero S."/>
            <person name="Ferreira P."/>
            <person name="Molpeceres G."/>
            <person name="Ruiz-Duenas F.J."/>
            <person name="Serrano A."/>
            <person name="Henrissat B."/>
            <person name="Drula E."/>
            <person name="Hughes K.W."/>
            <person name="Mata J.L."/>
            <person name="Ishikawa N.K."/>
            <person name="Vargas-Isla R."/>
            <person name="Ushijima S."/>
            <person name="Smith C.A."/>
            <person name="Ahrendt S."/>
            <person name="Andreopoulos W."/>
            <person name="He G."/>
            <person name="Labutti K."/>
            <person name="Lipzen A."/>
            <person name="Ng V."/>
            <person name="Sandor L."/>
            <person name="Barry K."/>
            <person name="Martinez A.T."/>
            <person name="Xiao Y."/>
            <person name="Gibbons J.G."/>
            <person name="Terashima K."/>
            <person name="Hibbett D.S."/>
            <person name="Grigoriev I.V."/>
        </authorList>
    </citation>
    <scope>NUCLEOTIDE SEQUENCE</scope>
    <source>
        <strain evidence="1">TFB10291</strain>
    </source>
</reference>